<evidence type="ECO:0000313" key="3">
    <source>
        <dbReference type="Proteomes" id="UP001465976"/>
    </source>
</evidence>
<feature type="compositionally biased region" description="Basic residues" evidence="1">
    <location>
        <begin position="8"/>
        <end position="21"/>
    </location>
</feature>
<reference evidence="2 3" key="1">
    <citation type="submission" date="2024-02" db="EMBL/GenBank/DDBJ databases">
        <title>A draft genome for the cacao thread blight pathogen Marasmius crinis-equi.</title>
        <authorList>
            <person name="Cohen S.P."/>
            <person name="Baruah I.K."/>
            <person name="Amoako-Attah I."/>
            <person name="Bukari Y."/>
            <person name="Meinhardt L.W."/>
            <person name="Bailey B.A."/>
        </authorList>
    </citation>
    <scope>NUCLEOTIDE SEQUENCE [LARGE SCALE GENOMIC DNA]</scope>
    <source>
        <strain evidence="2 3">GH-76</strain>
    </source>
</reference>
<evidence type="ECO:0000256" key="1">
    <source>
        <dbReference type="SAM" id="MobiDB-lite"/>
    </source>
</evidence>
<feature type="compositionally biased region" description="Low complexity" evidence="1">
    <location>
        <begin position="445"/>
        <end position="454"/>
    </location>
</feature>
<comment type="caution">
    <text evidence="2">The sequence shown here is derived from an EMBL/GenBank/DDBJ whole genome shotgun (WGS) entry which is preliminary data.</text>
</comment>
<keyword evidence="3" id="KW-1185">Reference proteome</keyword>
<feature type="compositionally biased region" description="Pro residues" evidence="1">
    <location>
        <begin position="279"/>
        <end position="289"/>
    </location>
</feature>
<feature type="compositionally biased region" description="Polar residues" evidence="1">
    <location>
        <begin position="455"/>
        <end position="469"/>
    </location>
</feature>
<feature type="compositionally biased region" description="Polar residues" evidence="1">
    <location>
        <begin position="94"/>
        <end position="108"/>
    </location>
</feature>
<dbReference type="Proteomes" id="UP001465976">
    <property type="component" value="Unassembled WGS sequence"/>
</dbReference>
<feature type="compositionally biased region" description="Basic and acidic residues" evidence="1">
    <location>
        <begin position="161"/>
        <end position="171"/>
    </location>
</feature>
<feature type="compositionally biased region" description="Low complexity" evidence="1">
    <location>
        <begin position="195"/>
        <end position="212"/>
    </location>
</feature>
<protein>
    <submittedName>
        <fullName evidence="2">Uncharacterized protein</fullName>
    </submittedName>
</protein>
<feature type="compositionally biased region" description="Basic and acidic residues" evidence="1">
    <location>
        <begin position="482"/>
        <end position="492"/>
    </location>
</feature>
<feature type="region of interest" description="Disordered" evidence="1">
    <location>
        <begin position="158"/>
        <end position="235"/>
    </location>
</feature>
<feature type="compositionally biased region" description="Low complexity" evidence="1">
    <location>
        <begin position="290"/>
        <end position="299"/>
    </location>
</feature>
<feature type="region of interest" description="Disordered" evidence="1">
    <location>
        <begin position="1"/>
        <end position="113"/>
    </location>
</feature>
<feature type="compositionally biased region" description="Low complexity" evidence="1">
    <location>
        <begin position="601"/>
        <end position="616"/>
    </location>
</feature>
<feature type="compositionally biased region" description="Basic and acidic residues" evidence="1">
    <location>
        <begin position="33"/>
        <end position="57"/>
    </location>
</feature>
<feature type="compositionally biased region" description="Low complexity" evidence="1">
    <location>
        <begin position="532"/>
        <end position="549"/>
    </location>
</feature>
<sequence>MTMTTSFLKKHQNQRQVRRKASSSTLGKGKPVQVEKRRGIKTSDIRLPRPPRDDHDYLNLSFQFPYPPLPTPSNPNFSPFSSPSSTSSGLPITPESSPQLRATQNTKRASVRPLTIVKRNTDLSFGNFFSSPLEDEEVEPISPLEGETDAFIIIPPLSPLSEHDERSDSDSRSASPSSSSDAESDDDYYTHAIGSLLTLTTSMPQQSQSQASSRRESIVMSKPQSELPLDSDLFSPRRACFPSSQLDPAWRRRSFLIPSRPPPPPPSLPSTSVSSPESSPSPSPSPSPEPITITTTTTTAMPFKITRPRPPSLMIAKPLPRMSVVPLDTVEEDEFDEASLFSYYAASSPSLNSSSSSSYPDTESSTLDDFDVQFEVDFDSELKFPVSLPGSPSDIEEEEAGLEVIEEEHDSDIVEEEQEGEVEADDEDEDQHAQFVHAPAPPLRSKWSSSTLSSVNHLQSPRTPSSSAVTKFKLYLRGSLGGKDEKEKDSGKKAKGKGKRGVVVLGPSASTASPASPAPFSPGARSTRFAVPVSPSSASSWSFGSPRSPTFSDLGMGGMQSFGMASASASAPGTKPPVPTSPKPAMYTNTRSPAGIRRRPSTSSTNSSTSAMSSGSERLRRKPIPVEMFLRA</sequence>
<feature type="compositionally biased region" description="Low complexity" evidence="1">
    <location>
        <begin position="346"/>
        <end position="365"/>
    </location>
</feature>
<dbReference type="EMBL" id="JBAHYK010000487">
    <property type="protein sequence ID" value="KAL0573577.1"/>
    <property type="molecule type" value="Genomic_DNA"/>
</dbReference>
<organism evidence="2 3">
    <name type="scientific">Marasmius crinis-equi</name>
    <dbReference type="NCBI Taxonomy" id="585013"/>
    <lineage>
        <taxon>Eukaryota</taxon>
        <taxon>Fungi</taxon>
        <taxon>Dikarya</taxon>
        <taxon>Basidiomycota</taxon>
        <taxon>Agaricomycotina</taxon>
        <taxon>Agaricomycetes</taxon>
        <taxon>Agaricomycetidae</taxon>
        <taxon>Agaricales</taxon>
        <taxon>Marasmiineae</taxon>
        <taxon>Marasmiaceae</taxon>
        <taxon>Marasmius</taxon>
    </lineage>
</organism>
<feature type="compositionally biased region" description="Pro residues" evidence="1">
    <location>
        <begin position="259"/>
        <end position="268"/>
    </location>
</feature>
<accession>A0ABR3FE33</accession>
<feature type="compositionally biased region" description="Low complexity" evidence="1">
    <location>
        <begin position="74"/>
        <end position="91"/>
    </location>
</feature>
<feature type="region of interest" description="Disordered" evidence="1">
    <location>
        <begin position="255"/>
        <end position="315"/>
    </location>
</feature>
<feature type="region of interest" description="Disordered" evidence="1">
    <location>
        <begin position="406"/>
        <end position="632"/>
    </location>
</feature>
<proteinExistence type="predicted"/>
<name>A0ABR3FE33_9AGAR</name>
<feature type="compositionally biased region" description="Low complexity" evidence="1">
    <location>
        <begin position="269"/>
        <end position="278"/>
    </location>
</feature>
<gene>
    <name evidence="2" type="ORF">V5O48_008373</name>
</gene>
<feature type="region of interest" description="Disordered" evidence="1">
    <location>
        <begin position="346"/>
        <end position="366"/>
    </location>
</feature>
<evidence type="ECO:0000313" key="2">
    <source>
        <dbReference type="EMBL" id="KAL0573577.1"/>
    </source>
</evidence>
<feature type="compositionally biased region" description="Low complexity" evidence="1">
    <location>
        <begin position="172"/>
        <end position="181"/>
    </location>
</feature>
<feature type="compositionally biased region" description="Acidic residues" evidence="1">
    <location>
        <begin position="406"/>
        <end position="430"/>
    </location>
</feature>